<comment type="caution">
    <text evidence="1">The sequence shown here is derived from an EMBL/GenBank/DDBJ whole genome shotgun (WGS) entry which is preliminary data.</text>
</comment>
<reference evidence="1" key="1">
    <citation type="journal article" date="2019" name="PLoS Negl. Trop. Dis.">
        <title>Revisiting the worldwide diversity of Leptospira species in the environment.</title>
        <authorList>
            <person name="Vincent A.T."/>
            <person name="Schiettekatte O."/>
            <person name="Bourhy P."/>
            <person name="Veyrier F.J."/>
            <person name="Picardeau M."/>
        </authorList>
    </citation>
    <scope>NUCLEOTIDE SEQUENCE [LARGE SCALE GENOMIC DNA]</scope>
    <source>
        <strain evidence="1">201601109</strain>
    </source>
</reference>
<accession>A0A6H3NZF7</accession>
<evidence type="ECO:0000313" key="2">
    <source>
        <dbReference type="Proteomes" id="UP000297649"/>
    </source>
</evidence>
<dbReference type="Pfam" id="PF07209">
    <property type="entry name" value="DUF1415"/>
    <property type="match status" value="1"/>
</dbReference>
<protein>
    <submittedName>
        <fullName evidence="1">DUF1415 domain-containing protein</fullName>
    </submittedName>
</protein>
<gene>
    <name evidence="1" type="ORF">EHR08_09145</name>
</gene>
<dbReference type="EMBL" id="RQHU01000005">
    <property type="protein sequence ID" value="TGN16403.1"/>
    <property type="molecule type" value="Genomic_DNA"/>
</dbReference>
<name>A0A6H3NZF7_9LEPT</name>
<organism evidence="1 2">
    <name type="scientific">Leptospira bandrabouensis</name>
    <dbReference type="NCBI Taxonomy" id="2484903"/>
    <lineage>
        <taxon>Bacteria</taxon>
        <taxon>Pseudomonadati</taxon>
        <taxon>Spirochaetota</taxon>
        <taxon>Spirochaetia</taxon>
        <taxon>Leptospirales</taxon>
        <taxon>Leptospiraceae</taxon>
        <taxon>Leptospira</taxon>
    </lineage>
</organism>
<dbReference type="RefSeq" id="WP_135746014.1">
    <property type="nucleotide sequence ID" value="NZ_JAIZBL010000003.1"/>
</dbReference>
<dbReference type="OrthoDB" id="277390at2"/>
<proteinExistence type="predicted"/>
<dbReference type="InterPro" id="IPR009858">
    <property type="entry name" value="DUF1415"/>
</dbReference>
<sequence length="186" mass="21512">MKHQESPMQNQEEILEKTKNWILKSVIGLNLCPFAKQPFQSNTIRYVISDSKTKEDLLSHLQSELKILSEIEPLVTETTLIIHPYVLEDFLDQNDFLDEADFLLNQLDLEGVIQIANFHPQFQFADKTVNDITNFVGRSPYPTLHLLREDSISRIVDSHPNIDSIYKNNRTTFTKLGQEGWKNLGL</sequence>
<evidence type="ECO:0000313" key="1">
    <source>
        <dbReference type="EMBL" id="TGN16403.1"/>
    </source>
</evidence>
<dbReference type="Proteomes" id="UP000297649">
    <property type="component" value="Unassembled WGS sequence"/>
</dbReference>
<dbReference type="AlphaFoldDB" id="A0A6H3NZF7"/>
<keyword evidence="2" id="KW-1185">Reference proteome</keyword>